<keyword evidence="1" id="KW-1133">Transmembrane helix</keyword>
<name>A4TF22_MYCGI</name>
<accession>A4TF22</accession>
<dbReference type="Pfam" id="PF01757">
    <property type="entry name" value="Acyl_transf_3"/>
    <property type="match status" value="1"/>
</dbReference>
<dbReference type="PANTHER" id="PTHR23028">
    <property type="entry name" value="ACETYLTRANSFERASE"/>
    <property type="match status" value="1"/>
</dbReference>
<feature type="transmembrane region" description="Helical" evidence="1">
    <location>
        <begin position="26"/>
        <end position="45"/>
    </location>
</feature>
<feature type="transmembrane region" description="Helical" evidence="1">
    <location>
        <begin position="340"/>
        <end position="360"/>
    </location>
</feature>
<reference evidence="3" key="1">
    <citation type="submission" date="2007-04" db="EMBL/GenBank/DDBJ databases">
        <authorList>
            <consortium name="US DOE Joint Genome Institute"/>
            <person name="Copeland A."/>
            <person name="Lucas S."/>
            <person name="Lapidus A."/>
            <person name="Barry K."/>
            <person name="Detter J.C."/>
            <person name="Glavina del Rio T."/>
            <person name="Hammon N."/>
            <person name="Israni S."/>
            <person name="Dalin E."/>
            <person name="Tice H."/>
            <person name="Pitluck S."/>
            <person name="Chain P."/>
            <person name="Malfatti S."/>
            <person name="Shin M."/>
            <person name="Vergez L."/>
            <person name="Schmutz J."/>
            <person name="Larimer F."/>
            <person name="Land M."/>
            <person name="Hauser L."/>
            <person name="Kyrpides N."/>
            <person name="Mikhailova N."/>
            <person name="Miller C."/>
            <person name="Richardson P."/>
        </authorList>
    </citation>
    <scope>NUCLEOTIDE SEQUENCE</scope>
    <source>
        <strain evidence="3">PYR-GCK</strain>
    </source>
</reference>
<gene>
    <name evidence="3" type="ordered locus">Mflv_4779</name>
</gene>
<proteinExistence type="predicted"/>
<reference evidence="3" key="2">
    <citation type="journal article" date="2013" name="PLoS ONE">
        <title>A Gene Expression Study of the Activities of Aromatic Ring-Cleavage Dioxygenases in Mycobacterium gilvum PYR-GCK to Changes in Salinity and pH during Pyrene Degradation.</title>
        <authorList>
            <person name="Badejo A.C."/>
            <person name="Badejo A.O."/>
            <person name="Shin K.H."/>
            <person name="Chai Y.G."/>
        </authorList>
    </citation>
    <scope>NUCLEOTIDE SEQUENCE [LARGE SCALE GENOMIC DNA]</scope>
    <source>
        <strain evidence="3">PYR-GCK</strain>
    </source>
</reference>
<feature type="domain" description="Acyltransferase 3" evidence="2">
    <location>
        <begin position="28"/>
        <end position="356"/>
    </location>
</feature>
<keyword evidence="3" id="KW-0808">Transferase</keyword>
<evidence type="ECO:0000256" key="1">
    <source>
        <dbReference type="SAM" id="Phobius"/>
    </source>
</evidence>
<feature type="transmembrane region" description="Helical" evidence="1">
    <location>
        <begin position="316"/>
        <end position="334"/>
    </location>
</feature>
<evidence type="ECO:0000313" key="3">
    <source>
        <dbReference type="EMBL" id="ABP47247.1"/>
    </source>
</evidence>
<feature type="transmembrane region" description="Helical" evidence="1">
    <location>
        <begin position="192"/>
        <end position="210"/>
    </location>
</feature>
<feature type="transmembrane region" description="Helical" evidence="1">
    <location>
        <begin position="92"/>
        <end position="112"/>
    </location>
</feature>
<dbReference type="GO" id="GO:0009103">
    <property type="term" value="P:lipopolysaccharide biosynthetic process"/>
    <property type="evidence" value="ECO:0007669"/>
    <property type="project" value="TreeGrafter"/>
</dbReference>
<feature type="transmembrane region" description="Helical" evidence="1">
    <location>
        <begin position="163"/>
        <end position="180"/>
    </location>
</feature>
<dbReference type="GO" id="GO:0016020">
    <property type="term" value="C:membrane"/>
    <property type="evidence" value="ECO:0007669"/>
    <property type="project" value="TreeGrafter"/>
</dbReference>
<dbReference type="InterPro" id="IPR002656">
    <property type="entry name" value="Acyl_transf_3_dom"/>
</dbReference>
<dbReference type="STRING" id="350054.Mflv_4779"/>
<feature type="transmembrane region" description="Helical" evidence="1">
    <location>
        <begin position="253"/>
        <end position="269"/>
    </location>
</feature>
<feature type="transmembrane region" description="Helical" evidence="1">
    <location>
        <begin position="230"/>
        <end position="246"/>
    </location>
</feature>
<dbReference type="InterPro" id="IPR050879">
    <property type="entry name" value="Acyltransferase_3"/>
</dbReference>
<feature type="transmembrane region" description="Helical" evidence="1">
    <location>
        <begin position="275"/>
        <end position="295"/>
    </location>
</feature>
<dbReference type="AlphaFoldDB" id="A4TF22"/>
<dbReference type="HOGENOM" id="CLU_005679_1_1_11"/>
<evidence type="ECO:0000259" key="2">
    <source>
        <dbReference type="Pfam" id="PF01757"/>
    </source>
</evidence>
<keyword evidence="3" id="KW-0012">Acyltransferase</keyword>
<keyword evidence="1" id="KW-0812">Transmembrane</keyword>
<protein>
    <submittedName>
        <fullName evidence="3">Acyltransferase 3</fullName>
    </submittedName>
</protein>
<dbReference type="EMBL" id="CP000656">
    <property type="protein sequence ID" value="ABP47247.1"/>
    <property type="molecule type" value="Genomic_DNA"/>
</dbReference>
<feature type="transmembrane region" description="Helical" evidence="1">
    <location>
        <begin position="51"/>
        <end position="71"/>
    </location>
</feature>
<dbReference type="GO" id="GO:0016747">
    <property type="term" value="F:acyltransferase activity, transferring groups other than amino-acyl groups"/>
    <property type="evidence" value="ECO:0007669"/>
    <property type="project" value="InterPro"/>
</dbReference>
<keyword evidence="1" id="KW-0472">Membrane</keyword>
<dbReference type="PANTHER" id="PTHR23028:SF53">
    <property type="entry name" value="ACYL_TRANSF_3 DOMAIN-CONTAINING PROTEIN"/>
    <property type="match status" value="1"/>
</dbReference>
<sequence>MVTRVDQWREASARRRRRAERANHRLDVQGLRAVAVLGVFAHFLTGWPRGGFVGIDIFFVIAGFFVTESLLRTAADTGSPSLRTFYVGRVRRILPAATAVLILTVAATALVMPDDLRDVGVDALFAFFFVANWHFAASGVDAASAAESASPLLHYWPLAVEEQFFIVWPVLILGITAIAVRKAWTDERWRAHLAVAVGVVVIASLAWAAVQTASSPSWAYFDTFARVWELGVGALLALAVGTLSRIPDPIRPILSWTGLTLIGAAFVLVDGGSGFPVPWALLPVAGAALVIAAGVGREPELQGFLRNRVSTYLGDISFALYLVHWPVIVLLAAVMDRSVFYYASVVTLAFGLALAVHHFVENPARDATVQGLRQAREDRRHGLHHTELSTKIAGVAALILITFSVISYAMSPEAIDDPAPIAPTAPSP</sequence>
<dbReference type="eggNOG" id="COG1835">
    <property type="taxonomic scope" value="Bacteria"/>
</dbReference>
<organism evidence="3">
    <name type="scientific">Mycolicibacterium gilvum (strain PYR-GCK)</name>
    <name type="common">Mycobacterium gilvum (strain PYR-GCK)</name>
    <dbReference type="NCBI Taxonomy" id="350054"/>
    <lineage>
        <taxon>Bacteria</taxon>
        <taxon>Bacillati</taxon>
        <taxon>Actinomycetota</taxon>
        <taxon>Actinomycetes</taxon>
        <taxon>Mycobacteriales</taxon>
        <taxon>Mycobacteriaceae</taxon>
        <taxon>Mycolicibacterium</taxon>
    </lineage>
</organism>
<feature type="transmembrane region" description="Helical" evidence="1">
    <location>
        <begin position="388"/>
        <end position="410"/>
    </location>
</feature>
<dbReference type="OrthoDB" id="3404679at2"/>
<dbReference type="KEGG" id="mgi:Mflv_4779"/>